<dbReference type="InterPro" id="IPR027124">
    <property type="entry name" value="Swc5/CFDP1/2"/>
</dbReference>
<reference evidence="3 4" key="3">
    <citation type="journal article" date="2016" name="Sci. Rep.">
        <title>Genome-wide diversity and gene expression profiling of Babesia microti isolates identify polymorphic genes that mediate host-pathogen interactions.</title>
        <authorList>
            <person name="Silva J.C."/>
            <person name="Cornillot E."/>
            <person name="McCracken C."/>
            <person name="Usmani-Brown S."/>
            <person name="Dwivedi A."/>
            <person name="Ifeonu O.O."/>
            <person name="Crabtree J."/>
            <person name="Gotia H.T."/>
            <person name="Virji A.Z."/>
            <person name="Reynes C."/>
            <person name="Colinge J."/>
            <person name="Kumar V."/>
            <person name="Lawres L."/>
            <person name="Pazzi J.E."/>
            <person name="Pablo J.V."/>
            <person name="Hung C."/>
            <person name="Brancato J."/>
            <person name="Kumari P."/>
            <person name="Orvis J."/>
            <person name="Tretina K."/>
            <person name="Chibucos M."/>
            <person name="Ott S."/>
            <person name="Sadzewicz L."/>
            <person name="Sengamalay N."/>
            <person name="Shetty A.C."/>
            <person name="Su Q."/>
            <person name="Tallon L."/>
            <person name="Fraser C.M."/>
            <person name="Frutos R."/>
            <person name="Molina D.M."/>
            <person name="Krause P.J."/>
            <person name="Ben Mamoun C."/>
        </authorList>
    </citation>
    <scope>NUCLEOTIDE SEQUENCE [LARGE SCALE GENOMIC DNA]</scope>
    <source>
        <strain evidence="3 4">RI</strain>
    </source>
</reference>
<protein>
    <recommendedName>
        <fullName evidence="2">BCNT-C domain-containing protein</fullName>
    </recommendedName>
</protein>
<gene>
    <name evidence="3" type="ORF">BMR1_01G01245</name>
</gene>
<reference evidence="3 4" key="2">
    <citation type="journal article" date="2013" name="PLoS ONE">
        <title>Whole genome mapping and re-organization of the nuclear and mitochondrial genomes of Babesia microti isolates.</title>
        <authorList>
            <person name="Cornillot E."/>
            <person name="Dassouli A."/>
            <person name="Garg A."/>
            <person name="Pachikara N."/>
            <person name="Randazzo S."/>
            <person name="Depoix D."/>
            <person name="Carcy B."/>
            <person name="Delbecq S."/>
            <person name="Frutos R."/>
            <person name="Silva J.C."/>
            <person name="Sutton R."/>
            <person name="Krause P.J."/>
            <person name="Mamoun C.B."/>
        </authorList>
    </citation>
    <scope>NUCLEOTIDE SEQUENCE [LARGE SCALE GENOMIC DNA]</scope>
    <source>
        <strain evidence="3 4">RI</strain>
    </source>
</reference>
<evidence type="ECO:0000259" key="2">
    <source>
        <dbReference type="PROSITE" id="PS51279"/>
    </source>
</evidence>
<dbReference type="PANTHER" id="PTHR48295:SF1">
    <property type="entry name" value="SWR1-COMPLEX PROTEIN 5"/>
    <property type="match status" value="1"/>
</dbReference>
<dbReference type="PROSITE" id="PS51279">
    <property type="entry name" value="BCNT_C"/>
    <property type="match status" value="1"/>
</dbReference>
<dbReference type="Proteomes" id="UP000002899">
    <property type="component" value="Chromosome I"/>
</dbReference>
<dbReference type="InterPro" id="IPR011421">
    <property type="entry name" value="BCNT-C"/>
</dbReference>
<sequence length="249" mass="28734">MTSILDIEFSSDDSEYEEKSKSVGDEEGVRTNPRRVKRNIMKVFGQMESQSKKRYSIPQVTDVNDIMLQFHRAYELEAKDYSTERLLDIMDKCSSRVCLDNNRNPSFYKNSTTPTGDAVSISEILQGVNSGRIKEVTTTYKFAGKVYNISSKVDENSREYKNYLKSKDKQVGGGLSWLDNMVSGLESKRNISAILKSQKDWEQFTKKHQLQDKLKQGHKFIKQSNFISRAEWLEHQIKLDNKPVLDPPK</sequence>
<dbReference type="VEuPathDB" id="PiroplasmaDB:BMR1_01G01245"/>
<proteinExistence type="predicted"/>
<evidence type="ECO:0000313" key="4">
    <source>
        <dbReference type="Proteomes" id="UP000002899"/>
    </source>
</evidence>
<evidence type="ECO:0000256" key="1">
    <source>
        <dbReference type="SAM" id="MobiDB-lite"/>
    </source>
</evidence>
<dbReference type="KEGG" id="bmic:BMR1_01G01245"/>
<dbReference type="GeneID" id="24423329"/>
<feature type="compositionally biased region" description="Basic and acidic residues" evidence="1">
    <location>
        <begin position="17"/>
        <end position="29"/>
    </location>
</feature>
<dbReference type="EMBL" id="FO082871">
    <property type="protein sequence ID" value="SIO73265.1"/>
    <property type="molecule type" value="Genomic_DNA"/>
</dbReference>
<keyword evidence="4" id="KW-1185">Reference proteome</keyword>
<reference evidence="3 4" key="1">
    <citation type="journal article" date="2012" name="Nucleic Acids Res.">
        <title>Sequencing of the smallest Apicomplexan genome from the human pathogen Babesia microti.</title>
        <authorList>
            <person name="Cornillot E."/>
            <person name="Hadj-Kaddour K."/>
            <person name="Dassouli A."/>
            <person name="Noel B."/>
            <person name="Ranwez V."/>
            <person name="Vacherie B."/>
            <person name="Augagneur Y."/>
            <person name="Bres V."/>
            <person name="Duclos A."/>
            <person name="Randazzo S."/>
            <person name="Carcy B."/>
            <person name="Debierre-Grockiego F."/>
            <person name="Delbecq S."/>
            <person name="Moubri-Menage K."/>
            <person name="Shams-Eldin H."/>
            <person name="Usmani-Brown S."/>
            <person name="Bringaud F."/>
            <person name="Wincker P."/>
            <person name="Vivares C.P."/>
            <person name="Schwarz R.T."/>
            <person name="Schetters T.P."/>
            <person name="Krause P.J."/>
            <person name="Gorenflot A."/>
            <person name="Berry V."/>
            <person name="Barbe V."/>
            <person name="Ben Mamoun C."/>
        </authorList>
    </citation>
    <scope>NUCLEOTIDE SEQUENCE [LARGE SCALE GENOMIC DNA]</scope>
    <source>
        <strain evidence="3 4">RI</strain>
    </source>
</reference>
<accession>A0A1N6LWL9</accession>
<evidence type="ECO:0000313" key="3">
    <source>
        <dbReference type="EMBL" id="SIO73265.1"/>
    </source>
</evidence>
<dbReference type="OrthoDB" id="445677at2759"/>
<dbReference type="RefSeq" id="XP_021337370.1">
    <property type="nucleotide sequence ID" value="XM_021482224.1"/>
</dbReference>
<feature type="domain" description="BCNT-C" evidence="2">
    <location>
        <begin position="172"/>
        <end position="248"/>
    </location>
</feature>
<dbReference type="Pfam" id="PF07572">
    <property type="entry name" value="BCNT"/>
    <property type="match status" value="1"/>
</dbReference>
<dbReference type="PANTHER" id="PTHR48295">
    <property type="entry name" value="CRANIOFACIAL DEVELOPMENT PROTEIN 1"/>
    <property type="match status" value="1"/>
</dbReference>
<dbReference type="AlphaFoldDB" id="A0A1N6LWL9"/>
<name>A0A1N6LWL9_BABMR</name>
<feature type="region of interest" description="Disordered" evidence="1">
    <location>
        <begin position="1"/>
        <end position="31"/>
    </location>
</feature>
<organism evidence="3 4">
    <name type="scientific">Babesia microti (strain RI)</name>
    <dbReference type="NCBI Taxonomy" id="1133968"/>
    <lineage>
        <taxon>Eukaryota</taxon>
        <taxon>Sar</taxon>
        <taxon>Alveolata</taxon>
        <taxon>Apicomplexa</taxon>
        <taxon>Aconoidasida</taxon>
        <taxon>Piroplasmida</taxon>
        <taxon>Babesiidae</taxon>
        <taxon>Babesia</taxon>
    </lineage>
</organism>